<feature type="signal peptide" evidence="1">
    <location>
        <begin position="1"/>
        <end position="27"/>
    </location>
</feature>
<dbReference type="EMBL" id="OA882773">
    <property type="protein sequence ID" value="CAD7276862.1"/>
    <property type="molecule type" value="Genomic_DNA"/>
</dbReference>
<dbReference type="EMBL" id="CAJPEX010000736">
    <property type="protein sequence ID" value="CAG0917014.1"/>
    <property type="molecule type" value="Genomic_DNA"/>
</dbReference>
<evidence type="ECO:0000313" key="3">
    <source>
        <dbReference type="Proteomes" id="UP000678499"/>
    </source>
</evidence>
<dbReference type="Proteomes" id="UP000678499">
    <property type="component" value="Unassembled WGS sequence"/>
</dbReference>
<gene>
    <name evidence="2" type="ORF">NMOB1V02_LOCUS4612</name>
</gene>
<dbReference type="AlphaFoldDB" id="A0A7R9GC19"/>
<accession>A0A7R9GC19</accession>
<organism evidence="2">
    <name type="scientific">Notodromas monacha</name>
    <dbReference type="NCBI Taxonomy" id="399045"/>
    <lineage>
        <taxon>Eukaryota</taxon>
        <taxon>Metazoa</taxon>
        <taxon>Ecdysozoa</taxon>
        <taxon>Arthropoda</taxon>
        <taxon>Crustacea</taxon>
        <taxon>Oligostraca</taxon>
        <taxon>Ostracoda</taxon>
        <taxon>Podocopa</taxon>
        <taxon>Podocopida</taxon>
        <taxon>Cypridocopina</taxon>
        <taxon>Cypridoidea</taxon>
        <taxon>Cyprididae</taxon>
        <taxon>Notodromas</taxon>
    </lineage>
</organism>
<protein>
    <submittedName>
        <fullName evidence="2">Uncharacterized protein</fullName>
    </submittedName>
</protein>
<feature type="chain" id="PRO_5036210724" evidence="1">
    <location>
        <begin position="28"/>
        <end position="80"/>
    </location>
</feature>
<keyword evidence="1" id="KW-0732">Signal</keyword>
<evidence type="ECO:0000256" key="1">
    <source>
        <dbReference type="SAM" id="SignalP"/>
    </source>
</evidence>
<name>A0A7R9GC19_9CRUS</name>
<proteinExistence type="predicted"/>
<evidence type="ECO:0000313" key="2">
    <source>
        <dbReference type="EMBL" id="CAD7276862.1"/>
    </source>
</evidence>
<sequence length="80" mass="9394">MNIIQVLKTVFAVMSISILLLAGSTNGSPWHYYKYGNRLRYPMQNRRESYYQQNPIHGSRRYPYAIDNSAKKDDTFFVPT</sequence>
<reference evidence="2" key="1">
    <citation type="submission" date="2020-11" db="EMBL/GenBank/DDBJ databases">
        <authorList>
            <person name="Tran Van P."/>
        </authorList>
    </citation>
    <scope>NUCLEOTIDE SEQUENCE</scope>
</reference>
<keyword evidence="3" id="KW-1185">Reference proteome</keyword>